<dbReference type="Gene3D" id="2.30.29.30">
    <property type="entry name" value="Pleckstrin-homology domain (PH domain)/Phosphotyrosine-binding domain (PTB)"/>
    <property type="match status" value="1"/>
</dbReference>
<comment type="catalytic activity">
    <reaction evidence="1">
        <text>a 1,2-diacyl-sn-glycero-3-phosphocholine + H2O = a 1,2-diacyl-sn-glycero-3-phosphate + choline + H(+)</text>
        <dbReference type="Rhea" id="RHEA:14445"/>
        <dbReference type="ChEBI" id="CHEBI:15354"/>
        <dbReference type="ChEBI" id="CHEBI:15377"/>
        <dbReference type="ChEBI" id="CHEBI:15378"/>
        <dbReference type="ChEBI" id="CHEBI:57643"/>
        <dbReference type="ChEBI" id="CHEBI:58608"/>
        <dbReference type="EC" id="3.1.4.4"/>
    </reaction>
</comment>
<dbReference type="InterPro" id="IPR011992">
    <property type="entry name" value="EF-hand-dom_pair"/>
</dbReference>
<evidence type="ECO:0000259" key="7">
    <source>
        <dbReference type="PROSITE" id="PS50003"/>
    </source>
</evidence>
<dbReference type="Pfam" id="PF00614">
    <property type="entry name" value="PLDc"/>
    <property type="match status" value="2"/>
</dbReference>
<evidence type="ECO:0000256" key="1">
    <source>
        <dbReference type="ARBA" id="ARBA00000798"/>
    </source>
</evidence>
<dbReference type="InterPro" id="IPR015679">
    <property type="entry name" value="PLipase_D_fam"/>
</dbReference>
<evidence type="ECO:0000256" key="6">
    <source>
        <dbReference type="ARBA" id="ARBA00023098"/>
    </source>
</evidence>
<evidence type="ECO:0000256" key="2">
    <source>
        <dbReference type="ARBA" id="ARBA00012027"/>
    </source>
</evidence>
<dbReference type="PROSITE" id="PS50222">
    <property type="entry name" value="EF_HAND_2"/>
    <property type="match status" value="1"/>
</dbReference>
<protein>
    <recommendedName>
        <fullName evidence="2">phospholipase D</fullName>
        <ecNumber evidence="2">3.1.4.4</ecNumber>
    </recommendedName>
</protein>
<proteinExistence type="predicted"/>
<evidence type="ECO:0000313" key="10">
    <source>
        <dbReference type="EMBL" id="CAD9083240.1"/>
    </source>
</evidence>
<keyword evidence="3" id="KW-0677">Repeat</keyword>
<dbReference type="Gene3D" id="1.10.238.10">
    <property type="entry name" value="EF-hand"/>
    <property type="match status" value="1"/>
</dbReference>
<dbReference type="SUPFAM" id="SSF47473">
    <property type="entry name" value="EF-hand"/>
    <property type="match status" value="1"/>
</dbReference>
<dbReference type="SMART" id="SM00233">
    <property type="entry name" value="PH"/>
    <property type="match status" value="1"/>
</dbReference>
<dbReference type="EC" id="3.1.4.4" evidence="2"/>
<name>A0A7S1KS07_9EUKA</name>
<gene>
    <name evidence="10" type="ORF">PCOS0759_LOCUS6482</name>
</gene>
<dbReference type="PROSITE" id="PS50035">
    <property type="entry name" value="PLD"/>
    <property type="match status" value="2"/>
</dbReference>
<dbReference type="Pfam" id="PF00169">
    <property type="entry name" value="PH"/>
    <property type="match status" value="1"/>
</dbReference>
<organism evidence="10">
    <name type="scientific">Percolomonas cosmopolitus</name>
    <dbReference type="NCBI Taxonomy" id="63605"/>
    <lineage>
        <taxon>Eukaryota</taxon>
        <taxon>Discoba</taxon>
        <taxon>Heterolobosea</taxon>
        <taxon>Tetramitia</taxon>
        <taxon>Eutetramitia</taxon>
        <taxon>Percolomonadidae</taxon>
        <taxon>Percolomonas</taxon>
    </lineage>
</organism>
<dbReference type="CDD" id="cd09141">
    <property type="entry name" value="PLDc_vPLD1_2_yPLD_like_2"/>
    <property type="match status" value="1"/>
</dbReference>
<dbReference type="AlphaFoldDB" id="A0A7S1KS07"/>
<evidence type="ECO:0000256" key="3">
    <source>
        <dbReference type="ARBA" id="ARBA00022737"/>
    </source>
</evidence>
<keyword evidence="4" id="KW-0378">Hydrolase</keyword>
<accession>A0A7S1KS07</accession>
<dbReference type="GO" id="GO:0009395">
    <property type="term" value="P:phospholipid catabolic process"/>
    <property type="evidence" value="ECO:0007669"/>
    <property type="project" value="TreeGrafter"/>
</dbReference>
<dbReference type="EMBL" id="HBGD01007813">
    <property type="protein sequence ID" value="CAD9083240.1"/>
    <property type="molecule type" value="Transcribed_RNA"/>
</dbReference>
<dbReference type="SUPFAM" id="SSF56024">
    <property type="entry name" value="Phospholipase D/nuclease"/>
    <property type="match status" value="2"/>
</dbReference>
<feature type="domain" description="PLD phosphodiesterase" evidence="8">
    <location>
        <begin position="823"/>
        <end position="850"/>
    </location>
</feature>
<sequence length="1010" mass="115460">MDLCCSLSTTCLLLEEFVHIKLASHPHHLQPPSFLFIPKPLSPNQHQSLPIQFIMGVCFSANAWKHYQDQEFEFDGNAFNEEETAILYRRFISAAKRTKGVLTLKPSAVLGRASSFRRLFPFFEVHPELEEALFMDFTDTDQITFEQFVKFLSIVTHGTPEEKVELAVRVIDTNNDALIDKQELINFVNAVNKVCKEHDKEHIDTNAQSVASVIFTTHHHNESEEYTAMLQKKSVQIAAAHMGAGTHEHKKERDLLEKPEDLLDADDRKSIASVASGACDTLDYKTFMENAKECPEFSTCFGLGTLIYKHVIVPVLEESECESTYEGILYSPSWNNRWAVVANGFIVFYASEDHEQKNPLEIFALREASVKHVPLKDKDHDKKFMLTIPQRDTNRVFMTDSPEACENWINSIRLNTHPTMPHRFHSFAEVHSDTAAMPFANTKEYYDDLVVNLKAAKHSIMITGWHLTAKLYLTRCGDGKVADRLDEILLERAIAGVKINILVWNEVDIAFKLGSEEASQILNAAHPNIRLMRDPSGLFDFLKLWTHHQKTVVIDGCIGYVGGMDISLGRYDSEEYPVVDEYSKTYIGLDYVNAMSEKGAKYTGDTLTEYQDRKKVPRMPWHDIHLKIVGTAALDIERNFIERWEASRSNDAWIIAPSKKPGKPAIPQTNMHEKCHVQLLRSVGQWSFKFKQAEHSMLTAQLEAIEKSKRFIYIENQFFISASEGQIPNPNNLILQALINRVVKAHEKDEDFRVLIVTPVQASSPIETLVTRTLTYWQYASSYRGVLGFWKILSDKGIDVDKYVFMSSLRNYGRTEEGPILTEMVYVHSKFMIVDDDSVFISSHNINDRSMLGFRDSEIGALVQDTEKVPVVFGEKSKSKVTLNCGKMGHELRKKLFRTFLGLKGDKSEDHLIEDPIAAYDLFVQRCQENSKVYLDVFKRLHDNIYNVGDLRYISHYEDFSKRAHVPTTDEEYEKLQKGVKGFAVNFPRDFLKDSWTYPAVDGSVDAFFV</sequence>
<reference evidence="10" key="1">
    <citation type="submission" date="2021-01" db="EMBL/GenBank/DDBJ databases">
        <authorList>
            <person name="Corre E."/>
            <person name="Pelletier E."/>
            <person name="Niang G."/>
            <person name="Scheremetjew M."/>
            <person name="Finn R."/>
            <person name="Kale V."/>
            <person name="Holt S."/>
            <person name="Cochrane G."/>
            <person name="Meng A."/>
            <person name="Brown T."/>
            <person name="Cohen L."/>
        </authorList>
    </citation>
    <scope>NUCLEOTIDE SEQUENCE</scope>
    <source>
        <strain evidence="10">WS</strain>
    </source>
</reference>
<dbReference type="SMART" id="SM00155">
    <property type="entry name" value="PLDc"/>
    <property type="match status" value="2"/>
</dbReference>
<feature type="domain" description="PH" evidence="7">
    <location>
        <begin position="322"/>
        <end position="417"/>
    </location>
</feature>
<feature type="domain" description="PLD phosphodiesterase" evidence="8">
    <location>
        <begin position="543"/>
        <end position="570"/>
    </location>
</feature>
<evidence type="ECO:0000259" key="9">
    <source>
        <dbReference type="PROSITE" id="PS50222"/>
    </source>
</evidence>
<dbReference type="Gene3D" id="3.30.870.10">
    <property type="entry name" value="Endonuclease Chain A"/>
    <property type="match status" value="2"/>
</dbReference>
<dbReference type="InterPro" id="IPR001849">
    <property type="entry name" value="PH_domain"/>
</dbReference>
<keyword evidence="6" id="KW-0443">Lipid metabolism</keyword>
<dbReference type="SUPFAM" id="SSF50729">
    <property type="entry name" value="PH domain-like"/>
    <property type="match status" value="1"/>
</dbReference>
<dbReference type="PANTHER" id="PTHR18896">
    <property type="entry name" value="PHOSPHOLIPASE D"/>
    <property type="match status" value="1"/>
</dbReference>
<dbReference type="GO" id="GO:0004630">
    <property type="term" value="F:phospholipase D activity"/>
    <property type="evidence" value="ECO:0007669"/>
    <property type="project" value="UniProtKB-EC"/>
</dbReference>
<keyword evidence="5" id="KW-0442">Lipid degradation</keyword>
<dbReference type="PROSITE" id="PS50003">
    <property type="entry name" value="PH_DOMAIN"/>
    <property type="match status" value="1"/>
</dbReference>
<evidence type="ECO:0000256" key="4">
    <source>
        <dbReference type="ARBA" id="ARBA00022801"/>
    </source>
</evidence>
<dbReference type="InterPro" id="IPR002048">
    <property type="entry name" value="EF_hand_dom"/>
</dbReference>
<dbReference type="InterPro" id="IPR011993">
    <property type="entry name" value="PH-like_dom_sf"/>
</dbReference>
<dbReference type="PANTHER" id="PTHR18896:SF76">
    <property type="entry name" value="PHOSPHOLIPASE"/>
    <property type="match status" value="1"/>
</dbReference>
<evidence type="ECO:0000256" key="5">
    <source>
        <dbReference type="ARBA" id="ARBA00022963"/>
    </source>
</evidence>
<feature type="domain" description="EF-hand" evidence="9">
    <location>
        <begin position="159"/>
        <end position="194"/>
    </location>
</feature>
<dbReference type="InterPro" id="IPR001736">
    <property type="entry name" value="PLipase_D/transphosphatidylase"/>
</dbReference>
<dbReference type="GO" id="GO:0005509">
    <property type="term" value="F:calcium ion binding"/>
    <property type="evidence" value="ECO:0007669"/>
    <property type="project" value="InterPro"/>
</dbReference>
<evidence type="ECO:0000259" key="8">
    <source>
        <dbReference type="PROSITE" id="PS50035"/>
    </source>
</evidence>